<dbReference type="Gene3D" id="3.30.750.140">
    <property type="match status" value="1"/>
</dbReference>
<feature type="region of interest" description="Disordered" evidence="1">
    <location>
        <begin position="414"/>
        <end position="462"/>
    </location>
</feature>
<keyword evidence="3" id="KW-0282">Flagellum</keyword>
<keyword evidence="3" id="KW-0966">Cell projection</keyword>
<proteinExistence type="predicted"/>
<name>A0ABT7L4F2_9BACI</name>
<reference evidence="3 4" key="1">
    <citation type="submission" date="2023-06" db="EMBL/GenBank/DDBJ databases">
        <title>Aquibacillus rhizosphaerae LR5S19.</title>
        <authorList>
            <person name="Sun J.-Q."/>
        </authorList>
    </citation>
    <scope>NUCLEOTIDE SEQUENCE [LARGE SCALE GENOMIC DNA]</scope>
    <source>
        <strain evidence="3 4">LR5S19</strain>
    </source>
</reference>
<evidence type="ECO:0000313" key="3">
    <source>
        <dbReference type="EMBL" id="MDL4840065.1"/>
    </source>
</evidence>
<dbReference type="EMBL" id="JASTZU010000021">
    <property type="protein sequence ID" value="MDL4840065.1"/>
    <property type="molecule type" value="Genomic_DNA"/>
</dbReference>
<dbReference type="InterPro" id="IPR038610">
    <property type="entry name" value="FliK-like_C_sf"/>
</dbReference>
<comment type="caution">
    <text evidence="3">The sequence shown here is derived from an EMBL/GenBank/DDBJ whole genome shotgun (WGS) entry which is preliminary data.</text>
</comment>
<sequence>MNIGAVMLPTTDKVIKVENKQVKTAQQFINALNKAVDSTIANADKLPETETKDLVKKLLTKLMNEQGSTELTGNQADITSEVEALNGVELTSNNLLENYSSLISDINLNNPIDTETTVETISLNQGVKIVEQLLDNLKNDVSEEGIEPTEVEQVVELLQNELTQKNSDSNVISMFQALWMDVQDVFTQIDKNSIPKETELKLLKLLEQWTALEKTSGSQFNIEQLSTKDSAKAQLIWDKILQTYQKRMDPQMQQKYQSSSTVTTTDVAKWVKTALANYQTEATETKQVSNSGFQATNMPVSKVEQFVLHLNQTSTSDQEALQKKLVEEFQRVIKSSNFSSSVNGSNQLVLKLRPENLGDIMVRLTQMNGEMIVKITTTSQVAKEMLEGNIQQLRHMFAPQQVVIEKQELQLFQQEQQTSQQSKQSSSGESDSNASQEGSDNKQQDSEDNEMSFHQILMNEKV</sequence>
<keyword evidence="3" id="KW-0969">Cilium</keyword>
<feature type="domain" description="Flagellar hook-length control protein-like C-terminal" evidence="2">
    <location>
        <begin position="341"/>
        <end position="417"/>
    </location>
</feature>
<gene>
    <name evidence="3" type="ORF">QQS35_06290</name>
</gene>
<evidence type="ECO:0000313" key="4">
    <source>
        <dbReference type="Proteomes" id="UP001235343"/>
    </source>
</evidence>
<accession>A0ABT7L4F2</accession>
<protein>
    <submittedName>
        <fullName evidence="3">Flagellar hook-length control protein FliK</fullName>
    </submittedName>
</protein>
<feature type="compositionally biased region" description="Low complexity" evidence="1">
    <location>
        <begin position="414"/>
        <end position="432"/>
    </location>
</feature>
<dbReference type="RefSeq" id="WP_285931063.1">
    <property type="nucleotide sequence ID" value="NZ_JASTZU010000021.1"/>
</dbReference>
<dbReference type="InterPro" id="IPR021136">
    <property type="entry name" value="Flagellar_hook_control-like_C"/>
</dbReference>
<evidence type="ECO:0000259" key="2">
    <source>
        <dbReference type="Pfam" id="PF02120"/>
    </source>
</evidence>
<organism evidence="3 4">
    <name type="scientific">Aquibacillus rhizosphaerae</name>
    <dbReference type="NCBI Taxonomy" id="3051431"/>
    <lineage>
        <taxon>Bacteria</taxon>
        <taxon>Bacillati</taxon>
        <taxon>Bacillota</taxon>
        <taxon>Bacilli</taxon>
        <taxon>Bacillales</taxon>
        <taxon>Bacillaceae</taxon>
        <taxon>Aquibacillus</taxon>
    </lineage>
</organism>
<dbReference type="Pfam" id="PF02120">
    <property type="entry name" value="Flg_hook"/>
    <property type="match status" value="1"/>
</dbReference>
<dbReference type="CDD" id="cd17470">
    <property type="entry name" value="T3SS_Flik_C"/>
    <property type="match status" value="1"/>
</dbReference>
<dbReference type="Proteomes" id="UP001235343">
    <property type="component" value="Unassembled WGS sequence"/>
</dbReference>
<evidence type="ECO:0000256" key="1">
    <source>
        <dbReference type="SAM" id="MobiDB-lite"/>
    </source>
</evidence>
<keyword evidence="4" id="KW-1185">Reference proteome</keyword>